<dbReference type="Proteomes" id="UP000014216">
    <property type="component" value="Unassembled WGS sequence"/>
</dbReference>
<dbReference type="RefSeq" id="WP_006968308.1">
    <property type="nucleotide sequence ID" value="NZ_APJX01000013.1"/>
</dbReference>
<comment type="caution">
    <text evidence="3">The sequence shown here is derived from an EMBL/GenBank/DDBJ whole genome shotgun (WGS) entry which is preliminary data.</text>
</comment>
<dbReference type="EMBL" id="APJX01000013">
    <property type="protein sequence ID" value="EMS77614.1"/>
    <property type="molecule type" value="Genomic_DNA"/>
</dbReference>
<organism evidence="3 4">
    <name type="scientific">Desulfotignum phosphitoxidans DSM 13687</name>
    <dbReference type="NCBI Taxonomy" id="1286635"/>
    <lineage>
        <taxon>Bacteria</taxon>
        <taxon>Pseudomonadati</taxon>
        <taxon>Thermodesulfobacteriota</taxon>
        <taxon>Desulfobacteria</taxon>
        <taxon>Desulfobacterales</taxon>
        <taxon>Desulfobacteraceae</taxon>
        <taxon>Desulfotignum</taxon>
    </lineage>
</organism>
<dbReference type="Pfam" id="PF04754">
    <property type="entry name" value="Transposase_31"/>
    <property type="match status" value="1"/>
</dbReference>
<dbReference type="InterPro" id="IPR006842">
    <property type="entry name" value="Transposase_31"/>
</dbReference>
<dbReference type="GO" id="GO:1990238">
    <property type="term" value="F:double-stranded DNA endonuclease activity"/>
    <property type="evidence" value="ECO:0007669"/>
    <property type="project" value="TreeGrafter"/>
</dbReference>
<dbReference type="PANTHER" id="PTHR34611:SF2">
    <property type="entry name" value="INACTIVE RECOMBINATION-PROMOTING NUCLEASE-LIKE PROTEIN RPNE-RELATED"/>
    <property type="match status" value="1"/>
</dbReference>
<dbReference type="InterPro" id="IPR051699">
    <property type="entry name" value="Rpn/YhgA-like_nuclease"/>
</dbReference>
<dbReference type="AlphaFoldDB" id="S0FWU7"/>
<evidence type="ECO:0000313" key="4">
    <source>
        <dbReference type="Proteomes" id="UP000014216"/>
    </source>
</evidence>
<evidence type="ECO:0000259" key="2">
    <source>
        <dbReference type="Pfam" id="PF04754"/>
    </source>
</evidence>
<name>S0FWU7_9BACT</name>
<dbReference type="OrthoDB" id="9813385at2"/>
<sequence length="322" mass="36805">MNHHDLFFKATFSIRENAADFVRHILPPGLVHQIDFKTLAIEKGSHVDAELAENFSDTVYNCRFSGIQIKIALLFEHKSAPDTNLPFQLHRYMGNLWENSIKQKQPRMPVIPIVLYHGWKSWTPGTLITRFKNLPNDITPYIPDFKFIFVDLSAYSNESIKTSTFKVASLRIALLIMKNIFDQQKLEHYLTQFLEIGRAYFQETQGLKFLEAVINYILQATEIEPDKLVQSVACISEKGGDIAMTTAEKLRQEGIQKGIQKGRQEGRQEGSYKTMISLVRNAKKNGLSEEMIAQIANLDITLVRKILNNEPVEIPLHLLSDS</sequence>
<reference evidence="3 4" key="1">
    <citation type="journal article" date="2013" name="Genome Announc.">
        <title>Draft Genome Sequence of Desulfotignum phosphitoxidans DSM 13687 Strain FiPS-3.</title>
        <authorList>
            <person name="Poehlein A."/>
            <person name="Daniel R."/>
            <person name="Simeonova D.D."/>
        </authorList>
    </citation>
    <scope>NUCLEOTIDE SEQUENCE [LARGE SCALE GENOMIC DNA]</scope>
    <source>
        <strain evidence="3 4">DSM 13687</strain>
    </source>
</reference>
<gene>
    <name evidence="3" type="ORF">Dpo_13c00120</name>
</gene>
<dbReference type="InterPro" id="IPR010106">
    <property type="entry name" value="RpnA"/>
</dbReference>
<feature type="domain" description="Transposase (putative) YhgA-like" evidence="2">
    <location>
        <begin position="2"/>
        <end position="197"/>
    </location>
</feature>
<comment type="similarity">
    <text evidence="1">Belongs to the Rpn/YhgA-like nuclease family.</text>
</comment>
<dbReference type="GO" id="GO:0006310">
    <property type="term" value="P:DNA recombination"/>
    <property type="evidence" value="ECO:0007669"/>
    <property type="project" value="TreeGrafter"/>
</dbReference>
<protein>
    <submittedName>
        <fullName evidence="3">Putative transposase</fullName>
    </submittedName>
</protein>
<evidence type="ECO:0000256" key="1">
    <source>
        <dbReference type="ARBA" id="ARBA00009787"/>
    </source>
</evidence>
<dbReference type="NCBIfam" id="TIGR01784">
    <property type="entry name" value="T_den_put_tspse"/>
    <property type="match status" value="1"/>
</dbReference>
<keyword evidence="4" id="KW-1185">Reference proteome</keyword>
<dbReference type="PANTHER" id="PTHR34611">
    <property type="match status" value="1"/>
</dbReference>
<proteinExistence type="inferred from homology"/>
<accession>S0FWU7</accession>
<evidence type="ECO:0000313" key="3">
    <source>
        <dbReference type="EMBL" id="EMS77614.1"/>
    </source>
</evidence>